<protein>
    <submittedName>
        <fullName evidence="1">Uncharacterized protein</fullName>
    </submittedName>
</protein>
<dbReference type="AlphaFoldDB" id="A0A379CBR1"/>
<sequence>MSNFTITIKDENNPNAPVITYSGVKSIEAIKAYIEQVENNETESKDLPPCKPTNQAFYNYDKNPELSHCEPCQEQGFDYAKK</sequence>
<reference evidence="1 2" key="1">
    <citation type="submission" date="2018-06" db="EMBL/GenBank/DDBJ databases">
        <authorList>
            <consortium name="Pathogen Informatics"/>
            <person name="Doyle S."/>
        </authorList>
    </citation>
    <scope>NUCLEOTIDE SEQUENCE [LARGE SCALE GENOMIC DNA]</scope>
    <source>
        <strain evidence="1 2">NCTC12872</strain>
    </source>
</reference>
<organism evidence="1 2">
    <name type="scientific">Phocoenobacter uteri</name>
    <dbReference type="NCBI Taxonomy" id="146806"/>
    <lineage>
        <taxon>Bacteria</taxon>
        <taxon>Pseudomonadati</taxon>
        <taxon>Pseudomonadota</taxon>
        <taxon>Gammaproteobacteria</taxon>
        <taxon>Pasteurellales</taxon>
        <taxon>Pasteurellaceae</taxon>
        <taxon>Phocoenobacter</taxon>
    </lineage>
</organism>
<keyword evidence="2" id="KW-1185">Reference proteome</keyword>
<dbReference type="EMBL" id="UGTA01000001">
    <property type="protein sequence ID" value="SUB59579.1"/>
    <property type="molecule type" value="Genomic_DNA"/>
</dbReference>
<gene>
    <name evidence="1" type="ORF">NCTC12872_01568</name>
</gene>
<proteinExistence type="predicted"/>
<name>A0A379CBR1_9PAST</name>
<dbReference type="Proteomes" id="UP000255417">
    <property type="component" value="Unassembled WGS sequence"/>
</dbReference>
<dbReference type="RefSeq" id="WP_115316045.1">
    <property type="nucleotide sequence ID" value="NZ_LWIF01000001.1"/>
</dbReference>
<evidence type="ECO:0000313" key="1">
    <source>
        <dbReference type="EMBL" id="SUB59579.1"/>
    </source>
</evidence>
<accession>A0A379CBR1</accession>
<evidence type="ECO:0000313" key="2">
    <source>
        <dbReference type="Proteomes" id="UP000255417"/>
    </source>
</evidence>